<dbReference type="GO" id="GO:0007097">
    <property type="term" value="P:nuclear migration"/>
    <property type="evidence" value="ECO:0007669"/>
    <property type="project" value="TreeGrafter"/>
</dbReference>
<evidence type="ECO:0000256" key="4">
    <source>
        <dbReference type="SAM" id="Coils"/>
    </source>
</evidence>
<evidence type="ECO:0000256" key="5">
    <source>
        <dbReference type="SAM" id="MobiDB-lite"/>
    </source>
</evidence>
<reference evidence="9" key="1">
    <citation type="submission" date="2022-11" db="UniProtKB">
        <authorList>
            <consortium name="WormBaseParasite"/>
        </authorList>
    </citation>
    <scope>IDENTIFICATION</scope>
</reference>
<dbReference type="PROSITE" id="PS00226">
    <property type="entry name" value="IF_ROD_1"/>
    <property type="match status" value="1"/>
</dbReference>
<dbReference type="PROSITE" id="PS51842">
    <property type="entry name" value="IF_ROD_2"/>
    <property type="match status" value="1"/>
</dbReference>
<accession>A0A914P6I7</accession>
<feature type="domain" description="IF rod" evidence="7">
    <location>
        <begin position="1"/>
        <end position="234"/>
    </location>
</feature>
<comment type="similarity">
    <text evidence="3">Belongs to the intermediate filament family.</text>
</comment>
<feature type="domain" description="LTD" evidence="6">
    <location>
        <begin position="267"/>
        <end position="361"/>
    </location>
</feature>
<feature type="region of interest" description="Disordered" evidence="5">
    <location>
        <begin position="247"/>
        <end position="276"/>
    </location>
</feature>
<dbReference type="Gene3D" id="1.20.5.1160">
    <property type="entry name" value="Vasodilator-stimulated phosphoprotein"/>
    <property type="match status" value="1"/>
</dbReference>
<feature type="coiled-coil region" evidence="4">
    <location>
        <begin position="146"/>
        <end position="233"/>
    </location>
</feature>
<dbReference type="InterPro" id="IPR039008">
    <property type="entry name" value="IF_rod_dom"/>
</dbReference>
<dbReference type="SUPFAM" id="SSF74853">
    <property type="entry name" value="Lamin A/C globular tail domain"/>
    <property type="match status" value="1"/>
</dbReference>
<dbReference type="WBParaSite" id="PDA_v2.g10741.t1">
    <property type="protein sequence ID" value="PDA_v2.g10741.t1"/>
    <property type="gene ID" value="PDA_v2.g10741"/>
</dbReference>
<dbReference type="InterPro" id="IPR001322">
    <property type="entry name" value="Lamin_tail_dom"/>
</dbReference>
<dbReference type="FunFam" id="1.20.5.170:FF:000058">
    <property type="entry name" value="Intermediate filament protein B"/>
    <property type="match status" value="1"/>
</dbReference>
<dbReference type="GO" id="GO:0005882">
    <property type="term" value="C:intermediate filament"/>
    <property type="evidence" value="ECO:0007669"/>
    <property type="project" value="UniProtKB-KW"/>
</dbReference>
<dbReference type="InterPro" id="IPR018039">
    <property type="entry name" value="IF_conserved"/>
</dbReference>
<organism evidence="8 9">
    <name type="scientific">Panagrolaimus davidi</name>
    <dbReference type="NCBI Taxonomy" id="227884"/>
    <lineage>
        <taxon>Eukaryota</taxon>
        <taxon>Metazoa</taxon>
        <taxon>Ecdysozoa</taxon>
        <taxon>Nematoda</taxon>
        <taxon>Chromadorea</taxon>
        <taxon>Rhabditida</taxon>
        <taxon>Tylenchina</taxon>
        <taxon>Panagrolaimomorpha</taxon>
        <taxon>Panagrolaimoidea</taxon>
        <taxon>Panagrolaimidae</taxon>
        <taxon>Panagrolaimus</taxon>
    </lineage>
</organism>
<keyword evidence="2 4" id="KW-0175">Coiled coil</keyword>
<dbReference type="GO" id="GO:0006998">
    <property type="term" value="P:nuclear envelope organization"/>
    <property type="evidence" value="ECO:0007669"/>
    <property type="project" value="TreeGrafter"/>
</dbReference>
<evidence type="ECO:0000256" key="2">
    <source>
        <dbReference type="ARBA" id="ARBA00023054"/>
    </source>
</evidence>
<dbReference type="SUPFAM" id="SSF64593">
    <property type="entry name" value="Intermediate filament protein, coiled coil region"/>
    <property type="match status" value="1"/>
</dbReference>
<dbReference type="AlphaFoldDB" id="A0A914P6I7"/>
<dbReference type="Pfam" id="PF00038">
    <property type="entry name" value="Filament"/>
    <property type="match status" value="1"/>
</dbReference>
<dbReference type="Proteomes" id="UP000887578">
    <property type="component" value="Unplaced"/>
</dbReference>
<dbReference type="GO" id="GO:0031507">
    <property type="term" value="P:heterochromatin formation"/>
    <property type="evidence" value="ECO:0007669"/>
    <property type="project" value="TreeGrafter"/>
</dbReference>
<sequence>MLQARWKQLTDEEKRLNADNLRLWEELTKARNDLDEETLGRIDYQNQVQTLMEELAFLGRIHEQEVKELQALLERAPASTKDFFKNELALAIRDIRNEYEFVAEQGRNDMESFYKLKVSEVQGNANRSAIESKHQREETSRMRDTINEAHGRLNDLEARNSQLENELKNLNYQLNDDQRQYEQALNERDATLHRMRDELRALMAELQALLETKQMLDAEIAIYRKMLESEENRLGLKQMVEQVLKTHSLQQQENTDSNRNVRGETQTKTTSQRSSKGNIAFSECEGTGKYIILENTHGSKSEDISGCKIKQKIYAREQGGHHNPPESLVNEAEKSWGTGPNVVTTFINRDGEERATHTQKTIQIGQ</sequence>
<keyword evidence="8" id="KW-1185">Reference proteome</keyword>
<dbReference type="SMART" id="SM01391">
    <property type="entry name" value="Filament"/>
    <property type="match status" value="1"/>
</dbReference>
<dbReference type="PANTHER" id="PTHR45721">
    <property type="entry name" value="LAMIN DM0-RELATED"/>
    <property type="match status" value="1"/>
</dbReference>
<evidence type="ECO:0000313" key="8">
    <source>
        <dbReference type="Proteomes" id="UP000887578"/>
    </source>
</evidence>
<dbReference type="GO" id="GO:0090435">
    <property type="term" value="P:protein localization to nuclear envelope"/>
    <property type="evidence" value="ECO:0007669"/>
    <property type="project" value="TreeGrafter"/>
</dbReference>
<evidence type="ECO:0000259" key="7">
    <source>
        <dbReference type="PROSITE" id="PS51842"/>
    </source>
</evidence>
<proteinExistence type="inferred from homology"/>
<dbReference type="PROSITE" id="PS51841">
    <property type="entry name" value="LTD"/>
    <property type="match status" value="1"/>
</dbReference>
<evidence type="ECO:0000256" key="1">
    <source>
        <dbReference type="ARBA" id="ARBA00022754"/>
    </source>
</evidence>
<evidence type="ECO:0000256" key="3">
    <source>
        <dbReference type="RuleBase" id="RU000685"/>
    </source>
</evidence>
<name>A0A914P6I7_9BILA</name>
<protein>
    <submittedName>
        <fullName evidence="9">IF rod domain-containing protein</fullName>
    </submittedName>
</protein>
<keyword evidence="1 3" id="KW-0403">Intermediate filament</keyword>
<feature type="compositionally biased region" description="Low complexity" evidence="5">
    <location>
        <begin position="266"/>
        <end position="276"/>
    </location>
</feature>
<feature type="compositionally biased region" description="Polar residues" evidence="5">
    <location>
        <begin position="247"/>
        <end position="264"/>
    </location>
</feature>
<evidence type="ECO:0000259" key="6">
    <source>
        <dbReference type="PROSITE" id="PS51841"/>
    </source>
</evidence>
<dbReference type="GO" id="GO:0005652">
    <property type="term" value="C:nuclear lamina"/>
    <property type="evidence" value="ECO:0007669"/>
    <property type="project" value="TreeGrafter"/>
</dbReference>
<dbReference type="GO" id="GO:0005200">
    <property type="term" value="F:structural constituent of cytoskeleton"/>
    <property type="evidence" value="ECO:0007669"/>
    <property type="project" value="TreeGrafter"/>
</dbReference>
<dbReference type="PANTHER" id="PTHR45721:SF6">
    <property type="entry name" value="INTERMEDIATE FILAMENT PROTEIN IFB-1"/>
    <property type="match status" value="1"/>
</dbReference>
<dbReference type="InterPro" id="IPR036415">
    <property type="entry name" value="Lamin_tail_dom_sf"/>
</dbReference>
<dbReference type="Gene3D" id="2.60.40.1260">
    <property type="entry name" value="Lamin Tail domain"/>
    <property type="match status" value="2"/>
</dbReference>
<dbReference type="Gene3D" id="1.20.5.170">
    <property type="match status" value="1"/>
</dbReference>
<dbReference type="GO" id="GO:0051664">
    <property type="term" value="P:nuclear pore localization"/>
    <property type="evidence" value="ECO:0007669"/>
    <property type="project" value="TreeGrafter"/>
</dbReference>
<evidence type="ECO:0000313" key="9">
    <source>
        <dbReference type="WBParaSite" id="PDA_v2.g10741.t1"/>
    </source>
</evidence>